<dbReference type="Pfam" id="PF06808">
    <property type="entry name" value="DctM"/>
    <property type="match status" value="1"/>
</dbReference>
<feature type="domain" description="TRAP C4-dicarboxylate transport system permease DctM subunit" evidence="9">
    <location>
        <begin position="12"/>
        <end position="452"/>
    </location>
</feature>
<keyword evidence="5 8" id="KW-1133">Transmembrane helix</keyword>
<feature type="transmembrane region" description="Helical" evidence="8">
    <location>
        <begin position="354"/>
        <end position="370"/>
    </location>
</feature>
<comment type="caution">
    <text evidence="10">The sequence shown here is derived from an EMBL/GenBank/DDBJ whole genome shotgun (WGS) entry which is preliminary data.</text>
</comment>
<accession>A0ABS1DF69</accession>
<gene>
    <name evidence="10" type="ORF">CKO28_12645</name>
</gene>
<evidence type="ECO:0000313" key="10">
    <source>
        <dbReference type="EMBL" id="MBK1668879.1"/>
    </source>
</evidence>
<feature type="transmembrane region" description="Helical" evidence="8">
    <location>
        <begin position="432"/>
        <end position="452"/>
    </location>
</feature>
<evidence type="ECO:0000256" key="2">
    <source>
        <dbReference type="ARBA" id="ARBA00022475"/>
    </source>
</evidence>
<comment type="subcellular location">
    <subcellularLocation>
        <location evidence="1 7">Cell inner membrane</location>
        <topology evidence="1 7">Multi-pass membrane protein</topology>
    </subcellularLocation>
</comment>
<feature type="transmembrane region" description="Helical" evidence="8">
    <location>
        <begin position="294"/>
        <end position="310"/>
    </location>
</feature>
<name>A0ABS1DF69_9PROT</name>
<dbReference type="InterPro" id="IPR010656">
    <property type="entry name" value="DctM"/>
</dbReference>
<evidence type="ECO:0000256" key="1">
    <source>
        <dbReference type="ARBA" id="ARBA00004429"/>
    </source>
</evidence>
<feature type="transmembrane region" description="Helical" evidence="8">
    <location>
        <begin position="330"/>
        <end position="347"/>
    </location>
</feature>
<evidence type="ECO:0000256" key="6">
    <source>
        <dbReference type="ARBA" id="ARBA00023136"/>
    </source>
</evidence>
<feature type="transmembrane region" description="Helical" evidence="8">
    <location>
        <begin position="25"/>
        <end position="47"/>
    </location>
</feature>
<feature type="transmembrane region" description="Helical" evidence="8">
    <location>
        <begin position="255"/>
        <end position="273"/>
    </location>
</feature>
<dbReference type="InterPro" id="IPR004681">
    <property type="entry name" value="TRAP_DctM"/>
</dbReference>
<evidence type="ECO:0000256" key="5">
    <source>
        <dbReference type="ARBA" id="ARBA00022989"/>
    </source>
</evidence>
<dbReference type="PANTHER" id="PTHR33362:SF5">
    <property type="entry name" value="C4-DICARBOXYLATE TRAP TRANSPORTER LARGE PERMEASE PROTEIN DCTM"/>
    <property type="match status" value="1"/>
</dbReference>
<evidence type="ECO:0000256" key="3">
    <source>
        <dbReference type="ARBA" id="ARBA00022519"/>
    </source>
</evidence>
<feature type="transmembrane region" description="Helical" evidence="8">
    <location>
        <begin position="390"/>
        <end position="420"/>
    </location>
</feature>
<evidence type="ECO:0000313" key="11">
    <source>
        <dbReference type="Proteomes" id="UP001296873"/>
    </source>
</evidence>
<dbReference type="EMBL" id="NRRL01000032">
    <property type="protein sequence ID" value="MBK1668879.1"/>
    <property type="molecule type" value="Genomic_DNA"/>
</dbReference>
<dbReference type="PANTHER" id="PTHR33362">
    <property type="entry name" value="SIALIC ACID TRAP TRANSPORTER PERMEASE PROTEIN SIAT-RELATED"/>
    <property type="match status" value="1"/>
</dbReference>
<feature type="transmembrane region" description="Helical" evidence="8">
    <location>
        <begin position="148"/>
        <end position="175"/>
    </location>
</feature>
<keyword evidence="11" id="KW-1185">Reference proteome</keyword>
<feature type="transmembrane region" description="Helical" evidence="8">
    <location>
        <begin position="59"/>
        <end position="82"/>
    </location>
</feature>
<dbReference type="PIRSF" id="PIRSF006066">
    <property type="entry name" value="HI0050"/>
    <property type="match status" value="1"/>
</dbReference>
<keyword evidence="2" id="KW-1003">Cell membrane</keyword>
<feature type="transmembrane region" description="Helical" evidence="8">
    <location>
        <begin position="102"/>
        <end position="127"/>
    </location>
</feature>
<dbReference type="Proteomes" id="UP001296873">
    <property type="component" value="Unassembled WGS sequence"/>
</dbReference>
<comment type="function">
    <text evidence="7">Part of the tripartite ATP-independent periplasmic (TRAP) transport system.</text>
</comment>
<feature type="transmembrane region" description="Helical" evidence="8">
    <location>
        <begin position="187"/>
        <end position="206"/>
    </location>
</feature>
<evidence type="ECO:0000256" key="8">
    <source>
        <dbReference type="SAM" id="Phobius"/>
    </source>
</evidence>
<organism evidence="10 11">
    <name type="scientific">Rhodovibrio sodomensis</name>
    <dbReference type="NCBI Taxonomy" id="1088"/>
    <lineage>
        <taxon>Bacteria</taxon>
        <taxon>Pseudomonadati</taxon>
        <taxon>Pseudomonadota</taxon>
        <taxon>Alphaproteobacteria</taxon>
        <taxon>Rhodospirillales</taxon>
        <taxon>Rhodovibrionaceae</taxon>
        <taxon>Rhodovibrio</taxon>
    </lineage>
</organism>
<evidence type="ECO:0000256" key="4">
    <source>
        <dbReference type="ARBA" id="ARBA00022692"/>
    </source>
</evidence>
<evidence type="ECO:0000256" key="7">
    <source>
        <dbReference type="RuleBase" id="RU369079"/>
    </source>
</evidence>
<keyword evidence="3 7" id="KW-0997">Cell inner membrane</keyword>
<dbReference type="RefSeq" id="WP_200341198.1">
    <property type="nucleotide sequence ID" value="NZ_NRRL01000032.1"/>
</dbReference>
<keyword evidence="6 8" id="KW-0472">Membrane</keyword>
<protein>
    <submittedName>
        <fullName evidence="10">C4-dicarboxylate ABC transporter permease</fullName>
    </submittedName>
</protein>
<keyword evidence="4 8" id="KW-0812">Transmembrane</keyword>
<sequence length="462" mass="48107">MGALEAIGIGGLAVLFGLLALRMPVGLAMVAVGIGGNYALSLVAPYLRFGPYLDQFKTLLWGTVANYDLSVVPLFVLMGYLASEANLSRDLFRGVNALFGRMRGGVAMAAVGACAGFGAVCGSSLATASTMGRVALPELRRLDYHPRLATGSLAAGGVLGILIPPSVALVIYAIIVEASIIDMFQAAVVPGGIAVLFFMGVIALTVRLKPSVAPAARAMEPAARRHALLRLIPVLVLFSAIILGLGFGLFTPTPAAAVGVFAVLVYGLILRAFGDGLTGSGIVRALKDSAVTSGMIYFILFGAEVLKGFFTRAGLPEALANWASVSSLDPWLVLIAVLALLIVLGCFMDSLSMILVVVPFLWPTLVAINGGDYAVAETAAFGMSTADLKIWFGILALVVVELGLITPPVGMNVFIINALAHDVPMKEIFRGVVPFFGVEILRVALLLAFPALTLGLPHLLSG</sequence>
<reference evidence="10 11" key="1">
    <citation type="journal article" date="2020" name="Microorganisms">
        <title>Osmotic Adaptation and Compatible Solute Biosynthesis of Phototrophic Bacteria as Revealed from Genome Analyses.</title>
        <authorList>
            <person name="Imhoff J.F."/>
            <person name="Rahn T."/>
            <person name="Kunzel S."/>
            <person name="Keller A."/>
            <person name="Neulinger S.C."/>
        </authorList>
    </citation>
    <scope>NUCLEOTIDE SEQUENCE [LARGE SCALE GENOMIC DNA]</scope>
    <source>
        <strain evidence="10 11">DSM 9895</strain>
    </source>
</reference>
<proteinExistence type="predicted"/>
<keyword evidence="7" id="KW-0813">Transport</keyword>
<feature type="transmembrane region" description="Helical" evidence="8">
    <location>
        <begin position="227"/>
        <end position="249"/>
    </location>
</feature>
<evidence type="ECO:0000259" key="9">
    <source>
        <dbReference type="Pfam" id="PF06808"/>
    </source>
</evidence>